<dbReference type="AlphaFoldDB" id="A0A1L3GMB8"/>
<evidence type="ECO:0000256" key="5">
    <source>
        <dbReference type="ARBA" id="ARBA00023049"/>
    </source>
</evidence>
<dbReference type="PROSITE" id="PS51257">
    <property type="entry name" value="PROKAR_LIPOPROTEIN"/>
    <property type="match status" value="1"/>
</dbReference>
<dbReference type="CDD" id="cd07324">
    <property type="entry name" value="M48C_Oma1-like"/>
    <property type="match status" value="1"/>
</dbReference>
<proteinExistence type="inferred from homology"/>
<organism evidence="9 10">
    <name type="scientific">Syntrophotalea acetylenivorans</name>
    <dbReference type="NCBI Taxonomy" id="1842532"/>
    <lineage>
        <taxon>Bacteria</taxon>
        <taxon>Pseudomonadati</taxon>
        <taxon>Thermodesulfobacteriota</taxon>
        <taxon>Desulfuromonadia</taxon>
        <taxon>Desulfuromonadales</taxon>
        <taxon>Syntrophotaleaceae</taxon>
        <taxon>Syntrophotalea</taxon>
    </lineage>
</organism>
<dbReference type="GO" id="GO:0051603">
    <property type="term" value="P:proteolysis involved in protein catabolic process"/>
    <property type="evidence" value="ECO:0007669"/>
    <property type="project" value="TreeGrafter"/>
</dbReference>
<reference evidence="9 10" key="1">
    <citation type="journal article" date="2017" name="Genome Announc.">
        <title>Complete Genome Sequences of Two Acetylene-Fermenting Pelobacter acetylenicus Strains.</title>
        <authorList>
            <person name="Sutton J.M."/>
            <person name="Baesman S.M."/>
            <person name="Fierst J.L."/>
            <person name="Poret-Peterson A.T."/>
            <person name="Oremland R.S."/>
            <person name="Dunlap D.S."/>
            <person name="Akob D.M."/>
        </authorList>
    </citation>
    <scope>NUCLEOTIDE SEQUENCE [LARGE SCALE GENOMIC DNA]</scope>
    <source>
        <strain evidence="9 10">SFB93</strain>
    </source>
</reference>
<keyword evidence="2" id="KW-0479">Metal-binding</keyword>
<feature type="signal peptide" evidence="7">
    <location>
        <begin position="1"/>
        <end position="18"/>
    </location>
</feature>
<dbReference type="InterPro" id="IPR051156">
    <property type="entry name" value="Mito/Outer_Membr_Metalloprot"/>
</dbReference>
<dbReference type="Gene3D" id="3.30.2010.10">
    <property type="entry name" value="Metalloproteases ('zincins'), catalytic domain"/>
    <property type="match status" value="1"/>
</dbReference>
<evidence type="ECO:0000256" key="1">
    <source>
        <dbReference type="ARBA" id="ARBA00022670"/>
    </source>
</evidence>
<feature type="chain" id="PRO_5013381007" description="Peptidase M48 domain-containing protein" evidence="7">
    <location>
        <begin position="19"/>
        <end position="412"/>
    </location>
</feature>
<feature type="domain" description="Peptidase M48" evidence="8">
    <location>
        <begin position="86"/>
        <end position="169"/>
    </location>
</feature>
<keyword evidence="5 6" id="KW-0482">Metalloprotease</keyword>
<evidence type="ECO:0000313" key="10">
    <source>
        <dbReference type="Proteomes" id="UP000182517"/>
    </source>
</evidence>
<gene>
    <name evidence="9" type="ORF">A7E78_03845</name>
</gene>
<keyword evidence="10" id="KW-1185">Reference proteome</keyword>
<comment type="similarity">
    <text evidence="6">Belongs to the peptidase M48 family.</text>
</comment>
<evidence type="ECO:0000256" key="3">
    <source>
        <dbReference type="ARBA" id="ARBA00022801"/>
    </source>
</evidence>
<evidence type="ECO:0000256" key="2">
    <source>
        <dbReference type="ARBA" id="ARBA00022723"/>
    </source>
</evidence>
<comment type="cofactor">
    <cofactor evidence="6">
        <name>Zn(2+)</name>
        <dbReference type="ChEBI" id="CHEBI:29105"/>
    </cofactor>
    <text evidence="6">Binds 1 zinc ion per subunit.</text>
</comment>
<dbReference type="EMBL" id="CP015519">
    <property type="protein sequence ID" value="APG27040.1"/>
    <property type="molecule type" value="Genomic_DNA"/>
</dbReference>
<dbReference type="GO" id="GO:0004222">
    <property type="term" value="F:metalloendopeptidase activity"/>
    <property type="evidence" value="ECO:0007669"/>
    <property type="project" value="InterPro"/>
</dbReference>
<dbReference type="KEGG" id="pef:A7E78_03845"/>
<dbReference type="GO" id="GO:0046872">
    <property type="term" value="F:metal ion binding"/>
    <property type="evidence" value="ECO:0007669"/>
    <property type="project" value="UniProtKB-KW"/>
</dbReference>
<dbReference type="PANTHER" id="PTHR22726">
    <property type="entry name" value="METALLOENDOPEPTIDASE OMA1"/>
    <property type="match status" value="1"/>
</dbReference>
<dbReference type="STRING" id="1842532.A7E78_03845"/>
<dbReference type="Pfam" id="PF01435">
    <property type="entry name" value="Peptidase_M48"/>
    <property type="match status" value="1"/>
</dbReference>
<evidence type="ECO:0000256" key="7">
    <source>
        <dbReference type="SAM" id="SignalP"/>
    </source>
</evidence>
<keyword evidence="4 6" id="KW-0862">Zinc</keyword>
<dbReference type="PANTHER" id="PTHR22726:SF1">
    <property type="entry name" value="METALLOENDOPEPTIDASE OMA1, MITOCHONDRIAL"/>
    <property type="match status" value="1"/>
</dbReference>
<evidence type="ECO:0000256" key="6">
    <source>
        <dbReference type="RuleBase" id="RU003983"/>
    </source>
</evidence>
<keyword evidence="7" id="KW-0732">Signal</keyword>
<dbReference type="OrthoDB" id="9810445at2"/>
<dbReference type="RefSeq" id="WP_072283002.1">
    <property type="nucleotide sequence ID" value="NZ_CP015519.1"/>
</dbReference>
<protein>
    <recommendedName>
        <fullName evidence="8">Peptidase M48 domain-containing protein</fullName>
    </recommendedName>
</protein>
<evidence type="ECO:0000313" key="9">
    <source>
        <dbReference type="EMBL" id="APG27040.1"/>
    </source>
</evidence>
<dbReference type="InterPro" id="IPR001915">
    <property type="entry name" value="Peptidase_M48"/>
</dbReference>
<evidence type="ECO:0000259" key="8">
    <source>
        <dbReference type="Pfam" id="PF01435"/>
    </source>
</evidence>
<name>A0A1L3GMB8_9BACT</name>
<dbReference type="GO" id="GO:0016020">
    <property type="term" value="C:membrane"/>
    <property type="evidence" value="ECO:0007669"/>
    <property type="project" value="TreeGrafter"/>
</dbReference>
<sequence>MKFFMTLLLLTSVLSGCATMKAIDQGLYSATETVTERDRLSGKRSLCLADREEQTLKGNEFVEKFIAEARAEGKKVNEEYDLAAYKRIKRIFEQLHQVSHLRQEAWTPVIIEEDSWNAFTTGGTYFVIFSALEKDLKDDSELANVIAHEMAHTVANHAFERRDFQQINALAGSKSAKRDTFQAAFTHENETEADQIAVLYCSLAGFDPYAGGRIWERMHKKSGNDALFIHDHPMNEERAAEAKRVADLVQKYYVPGTINSNYQQILEDNELFSLQKSELAAGEGGGFFAALDAALSTYQQKQKAKLEERRQKARIEFMRSVHRVSKIVGSEAMSANKWRFTILYRGNRPLTDLSFKAIIRNGSKIPLTITQGLDGVLNPNTTFYVDFSSPELDAYHTNSNDIAFMYDNAKAL</sequence>
<keyword evidence="1 6" id="KW-0645">Protease</keyword>
<keyword evidence="3 6" id="KW-0378">Hydrolase</keyword>
<dbReference type="Proteomes" id="UP000182517">
    <property type="component" value="Chromosome"/>
</dbReference>
<accession>A0A1L3GMB8</accession>
<evidence type="ECO:0000256" key="4">
    <source>
        <dbReference type="ARBA" id="ARBA00022833"/>
    </source>
</evidence>